<dbReference type="Gene3D" id="3.20.110.10">
    <property type="entry name" value="Glycoside hydrolase 38, N terminal domain"/>
    <property type="match status" value="1"/>
</dbReference>
<dbReference type="InterPro" id="IPR015341">
    <property type="entry name" value="Glyco_hydro_38_cen"/>
</dbReference>
<dbReference type="InterPro" id="IPR011330">
    <property type="entry name" value="Glyco_hydro/deAcase_b/a-brl"/>
</dbReference>
<name>Q7V4V0_PROMM</name>
<dbReference type="Proteomes" id="UP000001423">
    <property type="component" value="Chromosome"/>
</dbReference>
<dbReference type="GO" id="GO:0046872">
    <property type="term" value="F:metal ion binding"/>
    <property type="evidence" value="ECO:0007669"/>
    <property type="project" value="UniProtKB-KW"/>
</dbReference>
<dbReference type="PANTHER" id="PTHR46017">
    <property type="entry name" value="ALPHA-MANNOSIDASE 2C1"/>
    <property type="match status" value="1"/>
</dbReference>
<evidence type="ECO:0000313" key="6">
    <source>
        <dbReference type="EMBL" id="CAE22014.1"/>
    </source>
</evidence>
<dbReference type="AlphaFoldDB" id="Q7V4V0"/>
<evidence type="ECO:0000256" key="3">
    <source>
        <dbReference type="ARBA" id="ARBA00022801"/>
    </source>
</evidence>
<dbReference type="InterPro" id="IPR027291">
    <property type="entry name" value="Glyco_hydro_38_N_sf"/>
</dbReference>
<dbReference type="SMART" id="SM00872">
    <property type="entry name" value="Alpha-mann_mid"/>
    <property type="match status" value="1"/>
</dbReference>
<sequence>MGHRGHLGMEEQLQARRLAWIETFRSRSRWDLKPGWYRVGDRDRWSLLQDDWAQIHRPDWVARGLLVWPRGGVWLQLQQEILCPEDWRQAQASSLRLVLGWWADQMRLWVDGVLVHEGDLFDTTCRWSLPESIPWERPLTLLLELRSPIHDDGALINSELVLEPRAGAVDLDQVLLPEALALYLEVGEVLPEAWLELDPHSQEATVAVEQQLRNAAQPPGLIHWIGHAHLDLAWLWSVADTWQAAERTFRSVLHLMQRFPDFHFSHSSPALYQWVEHHRPTLFAALQDASRAGRWEPINGPWVETDCVLVSTASLWRQFTLGQQYSRSAFPEWSHQLAWLPDSFGFAAGLPAVATQTGIRWFCTHKLAWNASNPFPHRLFRWCSRGQAEVLALMLPPIGTDGNPMAMLREQRSWQASTAVEEALWVPGVGDHGGGPTAEMLEQLQLWEDHPQALPQRPGTVRAYLVTLEAHAETLPVWRDELYLELHRGCATTRPDQKRQNRHLERLLREADLAIALLACQLGDRADVPGTSASSLPDWRPLLFQQFHDILPGTSIPEVFEQAVPVWRSSCRESRRSRDQHLQQLFRSGVSCSDRCDSESSGGCWVWMGLQPLQRWSPVLRLPRDQWGSAGRQLPCQEAKGGGTWVQLPVQQGVTAVPLQRCVSKALDVVDGLPVRGVVQIQSLDQGGWRISNGLLQADFGAEGLQQLWDRNGTPQLAGPLIWGLFRDSGEFWDAWDLAADYRQHPLALNWNSSMELVERGPLVARLVLRGWAGSSALRLDVQLRADCPWLELRLGVDWRQSHELLRLEVPLACSAVRWAADTSGGVIERPADAMTAREKARWEVPVISWLASESAAPGGGLAVLLDGPQGVHVCPDRLGVSLLRGATWPDPSADRGWHRQRLALMPVPDGWSREAVPQAALAFREPGWLGPSDLKVSWSGLPSLPSKLIPLAVTYAELRQLKLSVLNAGATRQSWAVGKTWRVGSAHESCLGEAVELKPGELAELLLERVD</sequence>
<comment type="similarity">
    <text evidence="1">Belongs to the glycosyl hydrolase 38 family.</text>
</comment>
<dbReference type="Pfam" id="PF07748">
    <property type="entry name" value="Glyco_hydro_38C"/>
    <property type="match status" value="1"/>
</dbReference>
<keyword evidence="4 6" id="KW-0326">Glycosidase</keyword>
<keyword evidence="7" id="KW-1185">Reference proteome</keyword>
<dbReference type="Gene3D" id="1.20.1270.50">
    <property type="entry name" value="Glycoside hydrolase family 38, central domain"/>
    <property type="match status" value="1"/>
</dbReference>
<dbReference type="Pfam" id="PF09261">
    <property type="entry name" value="Alpha-mann_mid"/>
    <property type="match status" value="1"/>
</dbReference>
<evidence type="ECO:0000259" key="5">
    <source>
        <dbReference type="SMART" id="SM00872"/>
    </source>
</evidence>
<dbReference type="EC" id="3.2.1.24" evidence="6"/>
<proteinExistence type="inferred from homology"/>
<dbReference type="PANTHER" id="PTHR46017:SF1">
    <property type="entry name" value="ALPHA-MANNOSIDASE 2C1"/>
    <property type="match status" value="1"/>
</dbReference>
<dbReference type="KEGG" id="pmt:PMT_1839"/>
<accession>Q7V4V0</accession>
<dbReference type="EMBL" id="BX548175">
    <property type="protein sequence ID" value="CAE22014.1"/>
    <property type="molecule type" value="Genomic_DNA"/>
</dbReference>
<dbReference type="eggNOG" id="COG0383">
    <property type="taxonomic scope" value="Bacteria"/>
</dbReference>
<evidence type="ECO:0000256" key="1">
    <source>
        <dbReference type="ARBA" id="ARBA00009792"/>
    </source>
</evidence>
<dbReference type="InterPro" id="IPR011013">
    <property type="entry name" value="Gal_mutarotase_sf_dom"/>
</dbReference>
<dbReference type="InterPro" id="IPR028995">
    <property type="entry name" value="Glyco_hydro_57/38_cen_sf"/>
</dbReference>
<feature type="domain" description="Glycoside hydrolase family 38 central" evidence="5">
    <location>
        <begin position="485"/>
        <end position="567"/>
    </location>
</feature>
<dbReference type="InterPro" id="IPR011682">
    <property type="entry name" value="Glyco_hydro_38_C"/>
</dbReference>
<dbReference type="InterPro" id="IPR037094">
    <property type="entry name" value="Glyco_hydro_38_cen_sf"/>
</dbReference>
<dbReference type="CDD" id="cd10789">
    <property type="entry name" value="GH38N_AMII_ER_cytosolic"/>
    <property type="match status" value="1"/>
</dbReference>
<organism evidence="6 7">
    <name type="scientific">Prochlorococcus marinus (strain MIT 9313)</name>
    <dbReference type="NCBI Taxonomy" id="74547"/>
    <lineage>
        <taxon>Bacteria</taxon>
        <taxon>Bacillati</taxon>
        <taxon>Cyanobacteriota</taxon>
        <taxon>Cyanophyceae</taxon>
        <taxon>Synechococcales</taxon>
        <taxon>Prochlorococcaceae</taxon>
        <taxon>Prochlorococcus</taxon>
    </lineage>
</organism>
<gene>
    <name evidence="6" type="primary">ams1</name>
    <name evidence="6" type="ordered locus">PMT_1839</name>
</gene>
<dbReference type="GO" id="GO:0006013">
    <property type="term" value="P:mannose metabolic process"/>
    <property type="evidence" value="ECO:0007669"/>
    <property type="project" value="InterPro"/>
</dbReference>
<dbReference type="SUPFAM" id="SSF88688">
    <property type="entry name" value="Families 57/38 glycoside transferase middle domain"/>
    <property type="match status" value="1"/>
</dbReference>
<evidence type="ECO:0000313" key="7">
    <source>
        <dbReference type="Proteomes" id="UP000001423"/>
    </source>
</evidence>
<dbReference type="GO" id="GO:0009313">
    <property type="term" value="P:oligosaccharide catabolic process"/>
    <property type="evidence" value="ECO:0007669"/>
    <property type="project" value="TreeGrafter"/>
</dbReference>
<keyword evidence="3 6" id="KW-0378">Hydrolase</keyword>
<dbReference type="Pfam" id="PF01074">
    <property type="entry name" value="Glyco_hydro_38N"/>
    <property type="match status" value="1"/>
</dbReference>
<dbReference type="Gene3D" id="2.70.98.30">
    <property type="entry name" value="Golgi alpha-mannosidase II, domain 4"/>
    <property type="match status" value="1"/>
</dbReference>
<dbReference type="GO" id="GO:0004559">
    <property type="term" value="F:alpha-mannosidase activity"/>
    <property type="evidence" value="ECO:0007669"/>
    <property type="project" value="UniProtKB-EC"/>
</dbReference>
<dbReference type="InterPro" id="IPR000602">
    <property type="entry name" value="Glyco_hydro_38_N"/>
</dbReference>
<dbReference type="SUPFAM" id="SSF88713">
    <property type="entry name" value="Glycoside hydrolase/deacetylase"/>
    <property type="match status" value="1"/>
</dbReference>
<dbReference type="CAZy" id="GH38">
    <property type="family name" value="Glycoside Hydrolase Family 38"/>
</dbReference>
<dbReference type="GO" id="GO:0030246">
    <property type="term" value="F:carbohydrate binding"/>
    <property type="evidence" value="ECO:0007669"/>
    <property type="project" value="InterPro"/>
</dbReference>
<evidence type="ECO:0000256" key="2">
    <source>
        <dbReference type="ARBA" id="ARBA00022723"/>
    </source>
</evidence>
<protein>
    <submittedName>
        <fullName evidence="6">Glycoside hydrolase family 38</fullName>
        <ecNumber evidence="6">3.2.1.24</ecNumber>
    </submittedName>
</protein>
<reference evidence="6 7" key="1">
    <citation type="journal article" date="2003" name="Nature">
        <title>Genome divergence in two Prochlorococcus ecotypes reflects oceanic niche differentiation.</title>
        <authorList>
            <person name="Rocap G."/>
            <person name="Larimer F.W."/>
            <person name="Lamerdin J.E."/>
            <person name="Malfatti S."/>
            <person name="Chain P."/>
            <person name="Ahlgren N.A."/>
            <person name="Arellano A."/>
            <person name="Coleman M."/>
            <person name="Hauser L."/>
            <person name="Hess W.R."/>
            <person name="Johnson Z.I."/>
            <person name="Land M.L."/>
            <person name="Lindell D."/>
            <person name="Post A.F."/>
            <person name="Regala W."/>
            <person name="Shah M."/>
            <person name="Shaw S.L."/>
            <person name="Steglich C."/>
            <person name="Sullivan M.B."/>
            <person name="Ting C.S."/>
            <person name="Tolonen A."/>
            <person name="Webb E.A."/>
            <person name="Zinser E.R."/>
            <person name="Chisholm S.W."/>
        </authorList>
    </citation>
    <scope>NUCLEOTIDE SEQUENCE [LARGE SCALE GENOMIC DNA]</scope>
    <source>
        <strain evidence="7">MIT 9313</strain>
    </source>
</reference>
<evidence type="ECO:0000256" key="4">
    <source>
        <dbReference type="ARBA" id="ARBA00023295"/>
    </source>
</evidence>
<dbReference type="SUPFAM" id="SSF74650">
    <property type="entry name" value="Galactose mutarotase-like"/>
    <property type="match status" value="1"/>
</dbReference>
<keyword evidence="2" id="KW-0479">Metal-binding</keyword>
<dbReference type="HOGENOM" id="CLU_003442_1_2_3"/>